<accession>A0A317W8I3</accession>
<gene>
    <name evidence="2" type="ORF">BO70DRAFT_396323</name>
</gene>
<evidence type="ECO:0000256" key="1">
    <source>
        <dbReference type="SAM" id="Phobius"/>
    </source>
</evidence>
<feature type="transmembrane region" description="Helical" evidence="1">
    <location>
        <begin position="41"/>
        <end position="59"/>
    </location>
</feature>
<organism evidence="2 3">
    <name type="scientific">Aspergillus heteromorphus CBS 117.55</name>
    <dbReference type="NCBI Taxonomy" id="1448321"/>
    <lineage>
        <taxon>Eukaryota</taxon>
        <taxon>Fungi</taxon>
        <taxon>Dikarya</taxon>
        <taxon>Ascomycota</taxon>
        <taxon>Pezizomycotina</taxon>
        <taxon>Eurotiomycetes</taxon>
        <taxon>Eurotiomycetidae</taxon>
        <taxon>Eurotiales</taxon>
        <taxon>Aspergillaceae</taxon>
        <taxon>Aspergillus</taxon>
        <taxon>Aspergillus subgen. Circumdati</taxon>
    </lineage>
</organism>
<dbReference type="EMBL" id="MSFL01000012">
    <property type="protein sequence ID" value="PWY82031.1"/>
    <property type="molecule type" value="Genomic_DNA"/>
</dbReference>
<dbReference type="Proteomes" id="UP000247233">
    <property type="component" value="Unassembled WGS sequence"/>
</dbReference>
<keyword evidence="1" id="KW-0472">Membrane</keyword>
<sequence>MFKHKDPVQYIPLDMDEEGAHPPLSPKPHVGRLKILAPNLLWVYALIVTVMPFSIGTYLN</sequence>
<keyword evidence="1" id="KW-0812">Transmembrane</keyword>
<keyword evidence="1" id="KW-1133">Transmembrane helix</keyword>
<comment type="caution">
    <text evidence="2">The sequence shown here is derived from an EMBL/GenBank/DDBJ whole genome shotgun (WGS) entry which is preliminary data.</text>
</comment>
<dbReference type="AlphaFoldDB" id="A0A317W8I3"/>
<dbReference type="GeneID" id="37068838"/>
<keyword evidence="3" id="KW-1185">Reference proteome</keyword>
<evidence type="ECO:0000313" key="2">
    <source>
        <dbReference type="EMBL" id="PWY82031.1"/>
    </source>
</evidence>
<dbReference type="VEuPathDB" id="FungiDB:BO70DRAFT_396323"/>
<dbReference type="RefSeq" id="XP_025399296.1">
    <property type="nucleotide sequence ID" value="XM_025546601.1"/>
</dbReference>
<proteinExistence type="predicted"/>
<name>A0A317W8I3_9EURO</name>
<protein>
    <submittedName>
        <fullName evidence="2">Uncharacterized protein</fullName>
    </submittedName>
</protein>
<evidence type="ECO:0000313" key="3">
    <source>
        <dbReference type="Proteomes" id="UP000247233"/>
    </source>
</evidence>
<reference evidence="2 3" key="1">
    <citation type="submission" date="2016-12" db="EMBL/GenBank/DDBJ databases">
        <title>The genomes of Aspergillus section Nigri reveals drivers in fungal speciation.</title>
        <authorList>
            <consortium name="DOE Joint Genome Institute"/>
            <person name="Vesth T.C."/>
            <person name="Nybo J."/>
            <person name="Theobald S."/>
            <person name="Brandl J."/>
            <person name="Frisvad J.C."/>
            <person name="Nielsen K.F."/>
            <person name="Lyhne E.K."/>
            <person name="Kogle M.E."/>
            <person name="Kuo A."/>
            <person name="Riley R."/>
            <person name="Clum A."/>
            <person name="Nolan M."/>
            <person name="Lipzen A."/>
            <person name="Salamov A."/>
            <person name="Henrissat B."/>
            <person name="Wiebenga A."/>
            <person name="De Vries R.P."/>
            <person name="Grigoriev I.V."/>
            <person name="Mortensen U.H."/>
            <person name="Andersen M.R."/>
            <person name="Baker S.E."/>
        </authorList>
    </citation>
    <scope>NUCLEOTIDE SEQUENCE [LARGE SCALE GENOMIC DNA]</scope>
    <source>
        <strain evidence="2 3">CBS 117.55</strain>
    </source>
</reference>